<proteinExistence type="predicted"/>
<comment type="caution">
    <text evidence="2">The sequence shown here is derived from an EMBL/GenBank/DDBJ whole genome shotgun (WGS) entry which is preliminary data.</text>
</comment>
<dbReference type="Gene3D" id="3.10.110.10">
    <property type="entry name" value="Ubiquitin Conjugating Enzyme"/>
    <property type="match status" value="1"/>
</dbReference>
<dbReference type="PROSITE" id="PS50127">
    <property type="entry name" value="UBC_2"/>
    <property type="match status" value="1"/>
</dbReference>
<dbReference type="CDD" id="cd00195">
    <property type="entry name" value="UBCc_UEV"/>
    <property type="match status" value="1"/>
</dbReference>
<keyword evidence="3" id="KW-1185">Reference proteome</keyword>
<evidence type="ECO:0000313" key="3">
    <source>
        <dbReference type="Proteomes" id="UP001470230"/>
    </source>
</evidence>
<dbReference type="InterPro" id="IPR036465">
    <property type="entry name" value="vWFA_dom_sf"/>
</dbReference>
<dbReference type="SMART" id="SM00212">
    <property type="entry name" value="UBCc"/>
    <property type="match status" value="1"/>
</dbReference>
<name>A0ABR2JVF0_9EUKA</name>
<sequence length="836" mass="96097">MFVLPKARPVPVPKKQSSETEVSCHHVPNDEKKFYFCFNGGTLDDMFKGILIDLDTSMNPIQCQEYLQSQLSERIDMKDKQIIVYLSGGIPFIGGKIEDLYSNEDFKFDKVIYGIITKKVSSEIINKSCPELCNISDHDHQLLVSPLCESSIRGMSDMACILGYLNHQFSKTENILLSCSKVITFAPFITSIKRIIDGNQVIGRDVITVTSTFYTYFRSLIPPTTNDEFVYEYAFHICNIICKIDCMPKSLPLLVTDVTNKKFLTDLDLGPLAYIWLGDSDHDFNRFKIKVKGAGATMNAFCKSDPLKPIAPLSSLNNEECEIFKGKDHEFLYLERSPLKGDIKNINKIDIINPMTGLLESVDTCLFAKEQGESMKMTEIIDPFDIKQIIIVDLECSNSMNCELSDNENRLNLTLQYLSFFANRIYGFHIPTINGLISFNEEINIQCPLSPFVSDFDEGLKKIQPGKGSKLWDSLDRSCDEIIKIKKEIDGFKNAVLRILVICWGNDEGSETRIEEIVKKFISNKIVVDSIIFDDEKYSKMLCAVCHATGGLSFRMNDVCSYLSLFEQSAFFNIEERKRYLNPIISGDRSTIQRELKPEMITCQFLEKAKDCAAYDTNVLNNEILFAQLSERPLDTPARICSLNKKHIIKNSRMKKIFYDVYLAALATDPKQPSYDPNVKIFIYKTMFERWKVFLKGPEGTPYENKWWYIYVNIPRHYPYQPPFVRFISIPYHLNIALDGCIIFNIKKNEYNPSKSIIEIIKEIRESLIHPDEETPSGMEILELFKNKHDEYERLARKSAEDNAKDDYNDYITSSVDDSVPDGFTLTRDEYNFLWK</sequence>
<dbReference type="Gene3D" id="3.40.50.410">
    <property type="entry name" value="von Willebrand factor, type A domain"/>
    <property type="match status" value="1"/>
</dbReference>
<dbReference type="PANTHER" id="PTHR24068">
    <property type="entry name" value="UBIQUITIN-CONJUGATING ENZYME E2"/>
    <property type="match status" value="1"/>
</dbReference>
<feature type="domain" description="UBC core" evidence="1">
    <location>
        <begin position="649"/>
        <end position="805"/>
    </location>
</feature>
<dbReference type="Pfam" id="PF00179">
    <property type="entry name" value="UQ_con"/>
    <property type="match status" value="1"/>
</dbReference>
<reference evidence="2 3" key="1">
    <citation type="submission" date="2024-04" db="EMBL/GenBank/DDBJ databases">
        <title>Tritrichomonas musculus Genome.</title>
        <authorList>
            <person name="Alves-Ferreira E."/>
            <person name="Grigg M."/>
            <person name="Lorenzi H."/>
            <person name="Galac M."/>
        </authorList>
    </citation>
    <scope>NUCLEOTIDE SEQUENCE [LARGE SCALE GENOMIC DNA]</scope>
    <source>
        <strain evidence="2 3">EAF2021</strain>
    </source>
</reference>
<dbReference type="Proteomes" id="UP001470230">
    <property type="component" value="Unassembled WGS sequence"/>
</dbReference>
<protein>
    <recommendedName>
        <fullName evidence="1">UBC core domain-containing protein</fullName>
    </recommendedName>
</protein>
<evidence type="ECO:0000313" key="2">
    <source>
        <dbReference type="EMBL" id="KAK8882866.1"/>
    </source>
</evidence>
<evidence type="ECO:0000259" key="1">
    <source>
        <dbReference type="PROSITE" id="PS50127"/>
    </source>
</evidence>
<dbReference type="InterPro" id="IPR016135">
    <property type="entry name" value="UBQ-conjugating_enzyme/RWD"/>
</dbReference>
<dbReference type="EMBL" id="JAPFFF010000009">
    <property type="protein sequence ID" value="KAK8882866.1"/>
    <property type="molecule type" value="Genomic_DNA"/>
</dbReference>
<dbReference type="CDD" id="cd00198">
    <property type="entry name" value="vWFA"/>
    <property type="match status" value="1"/>
</dbReference>
<dbReference type="SUPFAM" id="SSF53300">
    <property type="entry name" value="vWA-like"/>
    <property type="match status" value="1"/>
</dbReference>
<accession>A0ABR2JVF0</accession>
<gene>
    <name evidence="2" type="ORF">M9Y10_045510</name>
</gene>
<dbReference type="SUPFAM" id="SSF54495">
    <property type="entry name" value="UBC-like"/>
    <property type="match status" value="1"/>
</dbReference>
<organism evidence="2 3">
    <name type="scientific">Tritrichomonas musculus</name>
    <dbReference type="NCBI Taxonomy" id="1915356"/>
    <lineage>
        <taxon>Eukaryota</taxon>
        <taxon>Metamonada</taxon>
        <taxon>Parabasalia</taxon>
        <taxon>Tritrichomonadida</taxon>
        <taxon>Tritrichomonadidae</taxon>
        <taxon>Tritrichomonas</taxon>
    </lineage>
</organism>
<dbReference type="InterPro" id="IPR000608">
    <property type="entry name" value="UBC"/>
</dbReference>